<proteinExistence type="predicted"/>
<gene>
    <name evidence="2" type="ORF">ABB29_04045</name>
</gene>
<feature type="chain" id="PRO_5006394243" evidence="1">
    <location>
        <begin position="20"/>
        <end position="100"/>
    </location>
</feature>
<protein>
    <submittedName>
        <fullName evidence="2">Uncharacterized protein</fullName>
    </submittedName>
</protein>
<organism evidence="2 3">
    <name type="scientific">Pseudoxanthomonas dokdonensis</name>
    <dbReference type="NCBI Taxonomy" id="344882"/>
    <lineage>
        <taxon>Bacteria</taxon>
        <taxon>Pseudomonadati</taxon>
        <taxon>Pseudomonadota</taxon>
        <taxon>Gammaproteobacteria</taxon>
        <taxon>Lysobacterales</taxon>
        <taxon>Lysobacteraceae</taxon>
        <taxon>Pseudoxanthomonas</taxon>
    </lineage>
</organism>
<accession>A0A0R0CLV2</accession>
<keyword evidence="1" id="KW-0732">Signal</keyword>
<dbReference type="Proteomes" id="UP000052052">
    <property type="component" value="Unassembled WGS sequence"/>
</dbReference>
<dbReference type="RefSeq" id="WP_057657329.1">
    <property type="nucleotide sequence ID" value="NZ_LDJL01000004.1"/>
</dbReference>
<reference evidence="2 3" key="1">
    <citation type="submission" date="2015-05" db="EMBL/GenBank/DDBJ databases">
        <title>Genome sequencing and analysis of members of genus Stenotrophomonas.</title>
        <authorList>
            <person name="Patil P.P."/>
            <person name="Midha S."/>
            <person name="Patil P.B."/>
        </authorList>
    </citation>
    <scope>NUCLEOTIDE SEQUENCE [LARGE SCALE GENOMIC DNA]</scope>
    <source>
        <strain evidence="2 3">DSM 21858</strain>
    </source>
</reference>
<feature type="signal peptide" evidence="1">
    <location>
        <begin position="1"/>
        <end position="19"/>
    </location>
</feature>
<evidence type="ECO:0000313" key="3">
    <source>
        <dbReference type="Proteomes" id="UP000052052"/>
    </source>
</evidence>
<dbReference type="PATRIC" id="fig|344882.3.peg.2138"/>
<evidence type="ECO:0000256" key="1">
    <source>
        <dbReference type="SAM" id="SignalP"/>
    </source>
</evidence>
<dbReference type="AlphaFoldDB" id="A0A0R0CLV2"/>
<comment type="caution">
    <text evidence="2">The sequence shown here is derived from an EMBL/GenBank/DDBJ whole genome shotgun (WGS) entry which is preliminary data.</text>
</comment>
<sequence>MKRLLLALALVAFAGLAIAGGKKITYAGKDLKGASVESLVIKYAKVTGAELPDDLNQVMIVVDGRPPAIGHVQGDAKIKTAKSVEVMGQSRSVLVNIVTR</sequence>
<keyword evidence="3" id="KW-1185">Reference proteome</keyword>
<name>A0A0R0CLV2_9GAMM</name>
<dbReference type="EMBL" id="LDJL01000004">
    <property type="protein sequence ID" value="KRG71004.1"/>
    <property type="molecule type" value="Genomic_DNA"/>
</dbReference>
<evidence type="ECO:0000313" key="2">
    <source>
        <dbReference type="EMBL" id="KRG71004.1"/>
    </source>
</evidence>